<accession>A0A8S9NHP2</accession>
<evidence type="ECO:0000313" key="3">
    <source>
        <dbReference type="Proteomes" id="UP000712600"/>
    </source>
</evidence>
<sequence length="80" mass="8843">MAAVRAFRTRCLGPKSAACVDPRYTPASRVIAYHHGQLLAALHGRGPWPQYMMSQIVFRGLARPVPVVRVACLVQTRGQE</sequence>
<proteinExistence type="predicted"/>
<name>A0A8S9NHP2_BRACR</name>
<evidence type="ECO:0000313" key="1">
    <source>
        <dbReference type="EMBL" id="KAF3501896.1"/>
    </source>
</evidence>
<organism evidence="1 3">
    <name type="scientific">Brassica cretica</name>
    <name type="common">Mustard</name>
    <dbReference type="NCBI Taxonomy" id="69181"/>
    <lineage>
        <taxon>Eukaryota</taxon>
        <taxon>Viridiplantae</taxon>
        <taxon>Streptophyta</taxon>
        <taxon>Embryophyta</taxon>
        <taxon>Tracheophyta</taxon>
        <taxon>Spermatophyta</taxon>
        <taxon>Magnoliopsida</taxon>
        <taxon>eudicotyledons</taxon>
        <taxon>Gunneridae</taxon>
        <taxon>Pentapetalae</taxon>
        <taxon>rosids</taxon>
        <taxon>malvids</taxon>
        <taxon>Brassicales</taxon>
        <taxon>Brassicaceae</taxon>
        <taxon>Brassiceae</taxon>
        <taxon>Brassica</taxon>
    </lineage>
</organism>
<evidence type="ECO:0000313" key="2">
    <source>
        <dbReference type="EMBL" id="KAF3602339.1"/>
    </source>
</evidence>
<dbReference type="AlphaFoldDB" id="A0A8S9NHP2"/>
<dbReference type="Proteomes" id="UP000712600">
    <property type="component" value="Unassembled WGS sequence"/>
</dbReference>
<protein>
    <submittedName>
        <fullName evidence="1">Uncharacterized protein</fullName>
    </submittedName>
</protein>
<gene>
    <name evidence="2" type="ORF">F2Q69_00033563</name>
    <name evidence="1" type="ORF">F2Q69_00041863</name>
</gene>
<dbReference type="EMBL" id="QGKX02000004">
    <property type="protein sequence ID" value="KAF3602339.1"/>
    <property type="molecule type" value="Genomic_DNA"/>
</dbReference>
<comment type="caution">
    <text evidence="1">The sequence shown here is derived from an EMBL/GenBank/DDBJ whole genome shotgun (WGS) entry which is preliminary data.</text>
</comment>
<reference evidence="1" key="1">
    <citation type="submission" date="2019-12" db="EMBL/GenBank/DDBJ databases">
        <title>Genome sequencing and annotation of Brassica cretica.</title>
        <authorList>
            <person name="Studholme D.J."/>
            <person name="Sarris P."/>
        </authorList>
    </citation>
    <scope>NUCLEOTIDE SEQUENCE</scope>
    <source>
        <strain evidence="1">PFS-109/04</strain>
        <tissue evidence="1">Leaf</tissue>
    </source>
</reference>
<dbReference type="EMBL" id="QGKX02001621">
    <property type="protein sequence ID" value="KAF3501896.1"/>
    <property type="molecule type" value="Genomic_DNA"/>
</dbReference>